<protein>
    <recommendedName>
        <fullName evidence="3">RING-type domain-containing protein</fullName>
    </recommendedName>
</protein>
<evidence type="ECO:0000313" key="4">
    <source>
        <dbReference type="EMBL" id="KAG5607018.1"/>
    </source>
</evidence>
<feature type="domain" description="RING-type" evidence="3">
    <location>
        <begin position="12"/>
        <end position="52"/>
    </location>
</feature>
<feature type="region of interest" description="Disordered" evidence="2">
    <location>
        <begin position="110"/>
        <end position="129"/>
    </location>
</feature>
<dbReference type="SUPFAM" id="SSF57850">
    <property type="entry name" value="RING/U-box"/>
    <property type="match status" value="1"/>
</dbReference>
<reference evidence="4 5" key="1">
    <citation type="submission" date="2020-09" db="EMBL/GenBank/DDBJ databases">
        <title>De no assembly of potato wild relative species, Solanum commersonii.</title>
        <authorList>
            <person name="Cho K."/>
        </authorList>
    </citation>
    <scope>NUCLEOTIDE SEQUENCE [LARGE SCALE GENOMIC DNA]</scope>
    <source>
        <strain evidence="4">LZ3.2</strain>
        <tissue evidence="4">Leaf</tissue>
    </source>
</reference>
<dbReference type="PROSITE" id="PS50089">
    <property type="entry name" value="ZF_RING_2"/>
    <property type="match status" value="1"/>
</dbReference>
<dbReference type="PANTHER" id="PTHR47344:SF2">
    <property type="entry name" value="E3 UBIQUITIN-PROTEIN LIGASE TRAIP-LIKE"/>
    <property type="match status" value="1"/>
</dbReference>
<comment type="caution">
    <text evidence="4">The sequence shown here is derived from an EMBL/GenBank/DDBJ whole genome shotgun (WGS) entry which is preliminary data.</text>
</comment>
<keyword evidence="5" id="KW-1185">Reference proteome</keyword>
<dbReference type="Proteomes" id="UP000824120">
    <property type="component" value="Chromosome 5"/>
</dbReference>
<keyword evidence="1" id="KW-0862">Zinc</keyword>
<keyword evidence="1" id="KW-0479">Metal-binding</keyword>
<evidence type="ECO:0000256" key="2">
    <source>
        <dbReference type="SAM" id="MobiDB-lite"/>
    </source>
</evidence>
<keyword evidence="1" id="KW-0863">Zinc-finger</keyword>
<evidence type="ECO:0000256" key="1">
    <source>
        <dbReference type="PROSITE-ProRule" id="PRU00175"/>
    </source>
</evidence>
<dbReference type="InterPro" id="IPR013083">
    <property type="entry name" value="Znf_RING/FYVE/PHD"/>
</dbReference>
<gene>
    <name evidence="4" type="ORF">H5410_028510</name>
</gene>
<dbReference type="OrthoDB" id="8062037at2759"/>
<dbReference type="PANTHER" id="PTHR47344">
    <property type="entry name" value="RING ZINC FINGER PROTEIN-RELATED"/>
    <property type="match status" value="1"/>
</dbReference>
<accession>A0A9J5Z2W4</accession>
<feature type="compositionally biased region" description="Basic and acidic residues" evidence="2">
    <location>
        <begin position="81"/>
        <end position="98"/>
    </location>
</feature>
<feature type="compositionally biased region" description="Polar residues" evidence="2">
    <location>
        <begin position="119"/>
        <end position="129"/>
    </location>
</feature>
<evidence type="ECO:0000259" key="3">
    <source>
        <dbReference type="PROSITE" id="PS50089"/>
    </source>
</evidence>
<proteinExistence type="predicted"/>
<dbReference type="AlphaFoldDB" id="A0A9J5Z2W4"/>
<evidence type="ECO:0000313" key="5">
    <source>
        <dbReference type="Proteomes" id="UP000824120"/>
    </source>
</evidence>
<name>A0A9J5Z2W4_SOLCO</name>
<sequence>MVGVNSFGKTICSICYEDLNPIIEDLQAVTICGHQWFEYCAKGKKKNCPVCKQACSEENANRLYFQSIGDPNVTSLTQKPPDYKEDHRESKNEVKRLERKVEGLTSTLEKQMKDLKDMSMQSCSCARRS</sequence>
<organism evidence="4 5">
    <name type="scientific">Solanum commersonii</name>
    <name type="common">Commerson's wild potato</name>
    <name type="synonym">Commerson's nightshade</name>
    <dbReference type="NCBI Taxonomy" id="4109"/>
    <lineage>
        <taxon>Eukaryota</taxon>
        <taxon>Viridiplantae</taxon>
        <taxon>Streptophyta</taxon>
        <taxon>Embryophyta</taxon>
        <taxon>Tracheophyta</taxon>
        <taxon>Spermatophyta</taxon>
        <taxon>Magnoliopsida</taxon>
        <taxon>eudicotyledons</taxon>
        <taxon>Gunneridae</taxon>
        <taxon>Pentapetalae</taxon>
        <taxon>asterids</taxon>
        <taxon>lamiids</taxon>
        <taxon>Solanales</taxon>
        <taxon>Solanaceae</taxon>
        <taxon>Solanoideae</taxon>
        <taxon>Solaneae</taxon>
        <taxon>Solanum</taxon>
    </lineage>
</organism>
<dbReference type="InterPro" id="IPR001841">
    <property type="entry name" value="Znf_RING"/>
</dbReference>
<dbReference type="EMBL" id="JACXVP010000005">
    <property type="protein sequence ID" value="KAG5607018.1"/>
    <property type="molecule type" value="Genomic_DNA"/>
</dbReference>
<dbReference type="GO" id="GO:0008270">
    <property type="term" value="F:zinc ion binding"/>
    <property type="evidence" value="ECO:0007669"/>
    <property type="project" value="UniProtKB-KW"/>
</dbReference>
<dbReference type="Gene3D" id="3.30.40.10">
    <property type="entry name" value="Zinc/RING finger domain, C3HC4 (zinc finger)"/>
    <property type="match status" value="1"/>
</dbReference>
<feature type="region of interest" description="Disordered" evidence="2">
    <location>
        <begin position="70"/>
        <end position="98"/>
    </location>
</feature>